<dbReference type="Gene3D" id="3.40.50.300">
    <property type="entry name" value="P-loop containing nucleotide triphosphate hydrolases"/>
    <property type="match status" value="1"/>
</dbReference>
<dbReference type="RefSeq" id="WP_189090988.1">
    <property type="nucleotide sequence ID" value="NZ_BMQL01000014.1"/>
</dbReference>
<dbReference type="SUPFAM" id="SSF52540">
    <property type="entry name" value="P-loop containing nucleoside triphosphate hydrolases"/>
    <property type="match status" value="1"/>
</dbReference>
<proteinExistence type="predicted"/>
<organism evidence="3 4">
    <name type="scientific">Deinococcus ruber</name>
    <dbReference type="NCBI Taxonomy" id="1848197"/>
    <lineage>
        <taxon>Bacteria</taxon>
        <taxon>Thermotogati</taxon>
        <taxon>Deinococcota</taxon>
        <taxon>Deinococci</taxon>
        <taxon>Deinococcales</taxon>
        <taxon>Deinococcaceae</taxon>
        <taxon>Deinococcus</taxon>
    </lineage>
</organism>
<sequence length="199" mass="22241">MSTINFAGREINCKIVYYGPGMSGKTTNLKHVFSRVPDHLRGEMVSLATEDERTLFFDFLPLDLGSVQGFKTRFHLYTVPGQVFYNASRKLILRGVDGIVFVADSAPNRLRANAESMRNLRENLLEHGLDIRTIPMVLQVNKRDIEGALPTAMIRAVIDPKSELNLIEAVAHQGQGVFETLKAVSKMVLERLSQPSQAQ</sequence>
<evidence type="ECO:0000313" key="3">
    <source>
        <dbReference type="EMBL" id="GGR12333.1"/>
    </source>
</evidence>
<dbReference type="EMBL" id="BMQL01000014">
    <property type="protein sequence ID" value="GGR12333.1"/>
    <property type="molecule type" value="Genomic_DNA"/>
</dbReference>
<protein>
    <submittedName>
        <fullName evidence="3">Gliding motility protein</fullName>
    </submittedName>
</protein>
<dbReference type="GO" id="GO:0003924">
    <property type="term" value="F:GTPase activity"/>
    <property type="evidence" value="ECO:0007669"/>
    <property type="project" value="InterPro"/>
</dbReference>
<dbReference type="InterPro" id="IPR052705">
    <property type="entry name" value="Gliding_Motility_GTPase"/>
</dbReference>
<reference evidence="3" key="2">
    <citation type="submission" date="2020-09" db="EMBL/GenBank/DDBJ databases">
        <authorList>
            <person name="Sun Q."/>
            <person name="Ohkuma M."/>
        </authorList>
    </citation>
    <scope>NUCLEOTIDE SEQUENCE</scope>
    <source>
        <strain evidence="3">JCM 31311</strain>
    </source>
</reference>
<keyword evidence="2" id="KW-0342">GTP-binding</keyword>
<dbReference type="Proteomes" id="UP000603865">
    <property type="component" value="Unassembled WGS sequence"/>
</dbReference>
<keyword evidence="1" id="KW-0547">Nucleotide-binding</keyword>
<comment type="caution">
    <text evidence="3">The sequence shown here is derived from an EMBL/GenBank/DDBJ whole genome shotgun (WGS) entry which is preliminary data.</text>
</comment>
<dbReference type="AlphaFoldDB" id="A0A918F960"/>
<gene>
    <name evidence="3" type="ORF">GCM10008957_26500</name>
</gene>
<evidence type="ECO:0000256" key="2">
    <source>
        <dbReference type="ARBA" id="ARBA00023134"/>
    </source>
</evidence>
<dbReference type="PANTHER" id="PTHR42708">
    <property type="entry name" value="ATP/GTP-BINDING PROTEIN-RELATED"/>
    <property type="match status" value="1"/>
</dbReference>
<keyword evidence="4" id="KW-1185">Reference proteome</keyword>
<evidence type="ECO:0000313" key="4">
    <source>
        <dbReference type="Proteomes" id="UP000603865"/>
    </source>
</evidence>
<dbReference type="InterPro" id="IPR006689">
    <property type="entry name" value="Small_GTPase_ARF/SAR"/>
</dbReference>
<dbReference type="PANTHER" id="PTHR42708:SF1">
    <property type="entry name" value="GLIDING MOTILITY PROTEIN MGLA"/>
    <property type="match status" value="1"/>
</dbReference>
<dbReference type="CDD" id="cd00882">
    <property type="entry name" value="Ras_like_GTPase"/>
    <property type="match status" value="1"/>
</dbReference>
<evidence type="ECO:0000256" key="1">
    <source>
        <dbReference type="ARBA" id="ARBA00022741"/>
    </source>
</evidence>
<dbReference type="GO" id="GO:0005525">
    <property type="term" value="F:GTP binding"/>
    <property type="evidence" value="ECO:0007669"/>
    <property type="project" value="UniProtKB-KW"/>
</dbReference>
<name>A0A918F960_9DEIO</name>
<reference evidence="3" key="1">
    <citation type="journal article" date="2014" name="Int. J. Syst. Evol. Microbiol.">
        <title>Complete genome sequence of Corynebacterium casei LMG S-19264T (=DSM 44701T), isolated from a smear-ripened cheese.</title>
        <authorList>
            <consortium name="US DOE Joint Genome Institute (JGI-PGF)"/>
            <person name="Walter F."/>
            <person name="Albersmeier A."/>
            <person name="Kalinowski J."/>
            <person name="Ruckert C."/>
        </authorList>
    </citation>
    <scope>NUCLEOTIDE SEQUENCE</scope>
    <source>
        <strain evidence="3">JCM 31311</strain>
    </source>
</reference>
<dbReference type="Pfam" id="PF00025">
    <property type="entry name" value="Arf"/>
    <property type="match status" value="1"/>
</dbReference>
<accession>A0A918F960</accession>
<dbReference type="InterPro" id="IPR027417">
    <property type="entry name" value="P-loop_NTPase"/>
</dbReference>